<keyword evidence="10" id="KW-0597">Phosphoprotein</keyword>
<dbReference type="CDD" id="cd00807">
    <property type="entry name" value="GlnRS_core"/>
    <property type="match status" value="1"/>
</dbReference>
<dbReference type="InterPro" id="IPR013785">
    <property type="entry name" value="Aldolase_TIM"/>
</dbReference>
<dbReference type="NCBIfam" id="TIGR00970">
    <property type="entry name" value="leuA_yeast"/>
    <property type="match status" value="1"/>
</dbReference>
<comment type="similarity">
    <text evidence="5">Belongs to the alpha-IPM synthase/homocitrate synthase family. LeuA type 2 subfamily.</text>
</comment>
<dbReference type="Gene3D" id="3.20.20.70">
    <property type="entry name" value="Aldolase class I"/>
    <property type="match status" value="1"/>
</dbReference>
<evidence type="ECO:0000256" key="22">
    <source>
        <dbReference type="SAM" id="MobiDB-lite"/>
    </source>
</evidence>
<dbReference type="PANTHER" id="PTHR46911:SF1">
    <property type="entry name" value="2-ISOPROPYLMALATE SYNTHASE"/>
    <property type="match status" value="1"/>
</dbReference>
<dbReference type="SUPFAM" id="SSF47616">
    <property type="entry name" value="GST C-terminal domain-like"/>
    <property type="match status" value="1"/>
</dbReference>
<dbReference type="Pfam" id="PF03950">
    <property type="entry name" value="tRNA-synt_1c_C"/>
    <property type="match status" value="1"/>
</dbReference>
<name>A0AAW0C4S7_9AGAR</name>
<evidence type="ECO:0000256" key="16">
    <source>
        <dbReference type="ARBA" id="ARBA00022840"/>
    </source>
</evidence>
<dbReference type="FunFam" id="3.90.800.10:FF:000001">
    <property type="entry name" value="Glutamine--tRNA ligase"/>
    <property type="match status" value="1"/>
</dbReference>
<dbReference type="Proteomes" id="UP001383192">
    <property type="component" value="Unassembled WGS sequence"/>
</dbReference>
<dbReference type="SUPFAM" id="SSF110921">
    <property type="entry name" value="2-isopropylmalate synthase LeuA, allosteric (dimerisation) domain"/>
    <property type="match status" value="2"/>
</dbReference>
<keyword evidence="25" id="KW-1185">Reference proteome</keyword>
<dbReference type="InterPro" id="IPR004526">
    <property type="entry name" value="Glu-tRNA-synth_arc/euk"/>
</dbReference>
<dbReference type="InterPro" id="IPR036230">
    <property type="entry name" value="LeuA_allosteric_dom_sf"/>
</dbReference>
<dbReference type="SUPFAM" id="SSF50715">
    <property type="entry name" value="Ribosomal protein L25-like"/>
    <property type="match status" value="1"/>
</dbReference>
<evidence type="ECO:0000256" key="13">
    <source>
        <dbReference type="ARBA" id="ARBA00022679"/>
    </source>
</evidence>
<keyword evidence="19" id="KW-0100">Branched-chain amino acid biosynthesis</keyword>
<dbReference type="InterPro" id="IPR005668">
    <property type="entry name" value="IPM_Synthase"/>
</dbReference>
<comment type="subcellular location">
    <subcellularLocation>
        <location evidence="2">Cytoplasm</location>
    </subcellularLocation>
</comment>
<protein>
    <recommendedName>
        <fullName evidence="20">Glutamyl-tRNA synthetase</fullName>
        <ecNumber evidence="7">2.3.3.13</ecNumber>
        <ecNumber evidence="6">6.1.1.17</ecNumber>
    </recommendedName>
</protein>
<dbReference type="InterPro" id="IPR014729">
    <property type="entry name" value="Rossmann-like_a/b/a_fold"/>
</dbReference>
<dbReference type="SUPFAM" id="SSF51569">
    <property type="entry name" value="Aldolase"/>
    <property type="match status" value="1"/>
</dbReference>
<accession>A0AAW0C4S7</accession>
<comment type="catalytic activity">
    <reaction evidence="1">
        <text>3-methyl-2-oxobutanoate + acetyl-CoA + H2O = (2S)-2-isopropylmalate + CoA + H(+)</text>
        <dbReference type="Rhea" id="RHEA:21524"/>
        <dbReference type="ChEBI" id="CHEBI:1178"/>
        <dbReference type="ChEBI" id="CHEBI:11851"/>
        <dbReference type="ChEBI" id="CHEBI:15377"/>
        <dbReference type="ChEBI" id="CHEBI:15378"/>
        <dbReference type="ChEBI" id="CHEBI:57287"/>
        <dbReference type="ChEBI" id="CHEBI:57288"/>
        <dbReference type="EC" id="2.3.3.13"/>
    </reaction>
</comment>
<keyword evidence="13 24" id="KW-0808">Transferase</keyword>
<dbReference type="Pfam" id="PF20974">
    <property type="entry name" value="tRNA-synt_1c_C2"/>
    <property type="match status" value="1"/>
</dbReference>
<evidence type="ECO:0000256" key="6">
    <source>
        <dbReference type="ARBA" id="ARBA00012835"/>
    </source>
</evidence>
<comment type="similarity">
    <text evidence="4">Belongs to the class-I aminoacyl-tRNA synthetase family. Glutamate--tRNA ligase type 2 subfamily.</text>
</comment>
<dbReference type="GO" id="GO:0006424">
    <property type="term" value="P:glutamyl-tRNA aminoacylation"/>
    <property type="evidence" value="ECO:0007669"/>
    <property type="project" value="InterPro"/>
</dbReference>
<dbReference type="GO" id="GO:0017102">
    <property type="term" value="C:methionyl glutamyl tRNA synthetase complex"/>
    <property type="evidence" value="ECO:0007669"/>
    <property type="project" value="UniProtKB-ARBA"/>
</dbReference>
<dbReference type="SUPFAM" id="SSF52374">
    <property type="entry name" value="Nucleotidylyl transferase"/>
    <property type="match status" value="1"/>
</dbReference>
<dbReference type="EC" id="6.1.1.17" evidence="6"/>
<keyword evidence="9" id="KW-0963">Cytoplasm</keyword>
<dbReference type="PROSITE" id="PS00815">
    <property type="entry name" value="AIPM_HOMOCIT_SYNTH_1"/>
    <property type="match status" value="1"/>
</dbReference>
<dbReference type="InterPro" id="IPR013709">
    <property type="entry name" value="2-isopropylmalate_synth_dimer"/>
</dbReference>
<proteinExistence type="inferred from homology"/>
<dbReference type="NCBIfam" id="NF002991">
    <property type="entry name" value="PRK03739.1"/>
    <property type="match status" value="1"/>
</dbReference>
<evidence type="ECO:0000256" key="3">
    <source>
        <dbReference type="ARBA" id="ARBA00004689"/>
    </source>
</evidence>
<dbReference type="InterPro" id="IPR000924">
    <property type="entry name" value="Glu/Gln-tRNA-synth"/>
</dbReference>
<dbReference type="InterPro" id="IPR002034">
    <property type="entry name" value="AIPM/Hcit_synth_CS"/>
</dbReference>
<feature type="domain" description="2-isopropylmalate synthase LeuA allosteric (dimerisation)" evidence="23">
    <location>
        <begin position="1380"/>
        <end position="1520"/>
    </location>
</feature>
<dbReference type="Pfam" id="PF22615">
    <property type="entry name" value="IPMS_D2"/>
    <property type="match status" value="1"/>
</dbReference>
<dbReference type="InterPro" id="IPR039371">
    <property type="entry name" value="LeuA_N_DRE-TIM"/>
</dbReference>
<feature type="domain" description="2-isopropylmalate synthase LeuA allosteric (dimerisation)" evidence="23">
    <location>
        <begin position="1172"/>
        <end position="1323"/>
    </location>
</feature>
<dbReference type="InterPro" id="IPR020058">
    <property type="entry name" value="Glu/Gln-tRNA-synth_Ib_cat-dom"/>
</dbReference>
<evidence type="ECO:0000256" key="20">
    <source>
        <dbReference type="ARBA" id="ARBA00030865"/>
    </source>
</evidence>
<dbReference type="Gene3D" id="3.30.160.270">
    <property type="match status" value="2"/>
</dbReference>
<dbReference type="Pfam" id="PF08502">
    <property type="entry name" value="LeuA_dimer"/>
    <property type="match status" value="2"/>
</dbReference>
<dbReference type="EC" id="2.3.3.13" evidence="7"/>
<evidence type="ECO:0000256" key="1">
    <source>
        <dbReference type="ARBA" id="ARBA00000064"/>
    </source>
</evidence>
<evidence type="ECO:0000256" key="5">
    <source>
        <dbReference type="ARBA" id="ARBA00009767"/>
    </source>
</evidence>
<comment type="catalytic activity">
    <reaction evidence="21">
        <text>tRNA(Glu) + L-glutamate + ATP = L-glutamyl-tRNA(Glu) + AMP + diphosphate</text>
        <dbReference type="Rhea" id="RHEA:23540"/>
        <dbReference type="Rhea" id="RHEA-COMP:9663"/>
        <dbReference type="Rhea" id="RHEA-COMP:9680"/>
        <dbReference type="ChEBI" id="CHEBI:29985"/>
        <dbReference type="ChEBI" id="CHEBI:30616"/>
        <dbReference type="ChEBI" id="CHEBI:33019"/>
        <dbReference type="ChEBI" id="CHEBI:78442"/>
        <dbReference type="ChEBI" id="CHEBI:78520"/>
        <dbReference type="ChEBI" id="CHEBI:456215"/>
        <dbReference type="EC" id="6.1.1.17"/>
    </reaction>
</comment>
<organism evidence="24 25">
    <name type="scientific">Paramarasmius palmivorus</name>
    <dbReference type="NCBI Taxonomy" id="297713"/>
    <lineage>
        <taxon>Eukaryota</taxon>
        <taxon>Fungi</taxon>
        <taxon>Dikarya</taxon>
        <taxon>Basidiomycota</taxon>
        <taxon>Agaricomycotina</taxon>
        <taxon>Agaricomycetes</taxon>
        <taxon>Agaricomycetidae</taxon>
        <taxon>Agaricales</taxon>
        <taxon>Marasmiineae</taxon>
        <taxon>Marasmiaceae</taxon>
        <taxon>Paramarasmius</taxon>
    </lineage>
</organism>
<dbReference type="GO" id="GO:0005524">
    <property type="term" value="F:ATP binding"/>
    <property type="evidence" value="ECO:0007669"/>
    <property type="project" value="UniProtKB-KW"/>
</dbReference>
<evidence type="ECO:0000256" key="2">
    <source>
        <dbReference type="ARBA" id="ARBA00004496"/>
    </source>
</evidence>
<dbReference type="HAMAP" id="MF_02076">
    <property type="entry name" value="Glu_tRNA_synth_type2"/>
    <property type="match status" value="1"/>
</dbReference>
<dbReference type="PRINTS" id="PR00987">
    <property type="entry name" value="TRNASYNTHGLU"/>
</dbReference>
<dbReference type="InterPro" id="IPR020056">
    <property type="entry name" value="Rbsml_bL25/Gln-tRNA_synth_N"/>
</dbReference>
<dbReference type="InterPro" id="IPR049437">
    <property type="entry name" value="tRNA-synt_1c_C2"/>
</dbReference>
<dbReference type="SUPFAM" id="SSF89000">
    <property type="entry name" value="post-HMGL domain-like"/>
    <property type="match status" value="2"/>
</dbReference>
<dbReference type="GO" id="GO:0003852">
    <property type="term" value="F:2-isopropylmalate synthase activity"/>
    <property type="evidence" value="ECO:0007669"/>
    <property type="project" value="UniProtKB-EC"/>
</dbReference>
<evidence type="ECO:0000313" key="24">
    <source>
        <dbReference type="EMBL" id="KAK7034027.1"/>
    </source>
</evidence>
<evidence type="ECO:0000256" key="4">
    <source>
        <dbReference type="ARBA" id="ARBA00008927"/>
    </source>
</evidence>
<dbReference type="Gene3D" id="2.40.240.10">
    <property type="entry name" value="Ribosomal Protein L25, Chain P"/>
    <property type="match status" value="2"/>
</dbReference>
<evidence type="ECO:0000256" key="15">
    <source>
        <dbReference type="ARBA" id="ARBA00022741"/>
    </source>
</evidence>
<keyword evidence="11" id="KW-0436">Ligase</keyword>
<evidence type="ECO:0000313" key="25">
    <source>
        <dbReference type="Proteomes" id="UP001383192"/>
    </source>
</evidence>
<evidence type="ECO:0000256" key="11">
    <source>
        <dbReference type="ARBA" id="ARBA00022598"/>
    </source>
</evidence>
<evidence type="ECO:0000256" key="14">
    <source>
        <dbReference type="ARBA" id="ARBA00022723"/>
    </source>
</evidence>
<feature type="region of interest" description="Disordered" evidence="22">
    <location>
        <begin position="515"/>
        <end position="535"/>
    </location>
</feature>
<evidence type="ECO:0000256" key="12">
    <source>
        <dbReference type="ARBA" id="ARBA00022605"/>
    </source>
</evidence>
<gene>
    <name evidence="24" type="primary">LEU4_2</name>
    <name evidence="24" type="ORF">VNI00_012458</name>
</gene>
<dbReference type="GO" id="GO:0046872">
    <property type="term" value="F:metal ion binding"/>
    <property type="evidence" value="ECO:0007669"/>
    <property type="project" value="UniProtKB-KW"/>
</dbReference>
<dbReference type="Gene3D" id="3.90.800.10">
    <property type="entry name" value="Glutamyl-tRNA Synthetase, Domain 3"/>
    <property type="match status" value="1"/>
</dbReference>
<dbReference type="InterPro" id="IPR011035">
    <property type="entry name" value="Ribosomal_bL25/Gln-tRNA_synth"/>
</dbReference>
<dbReference type="Pfam" id="PF00682">
    <property type="entry name" value="HMGL-like"/>
    <property type="match status" value="1"/>
</dbReference>
<keyword evidence="18" id="KW-0030">Aminoacyl-tRNA synthetase</keyword>
<evidence type="ECO:0000256" key="17">
    <source>
        <dbReference type="ARBA" id="ARBA00022917"/>
    </source>
</evidence>
<keyword evidence="17" id="KW-0648">Protein biosynthesis</keyword>
<evidence type="ECO:0000256" key="21">
    <source>
        <dbReference type="ARBA" id="ARBA00048351"/>
    </source>
</evidence>
<comment type="caution">
    <text evidence="24">The sequence shown here is derived from an EMBL/GenBank/DDBJ whole genome shotgun (WGS) entry which is preliminary data.</text>
</comment>
<dbReference type="NCBIfam" id="TIGR00463">
    <property type="entry name" value="gltX_arch"/>
    <property type="match status" value="1"/>
</dbReference>
<dbReference type="GO" id="GO:0004818">
    <property type="term" value="F:glutamate-tRNA ligase activity"/>
    <property type="evidence" value="ECO:0007669"/>
    <property type="project" value="UniProtKB-EC"/>
</dbReference>
<evidence type="ECO:0000256" key="18">
    <source>
        <dbReference type="ARBA" id="ARBA00023146"/>
    </source>
</evidence>
<keyword evidence="16" id="KW-0067">ATP-binding</keyword>
<keyword evidence="24" id="KW-0012">Acyltransferase</keyword>
<evidence type="ECO:0000259" key="23">
    <source>
        <dbReference type="SMART" id="SM00917"/>
    </source>
</evidence>
<dbReference type="InterPro" id="IPR036282">
    <property type="entry name" value="Glutathione-S-Trfase_C_sf"/>
</dbReference>
<dbReference type="InterPro" id="IPR020059">
    <property type="entry name" value="Glu/Gln-tRNA-synth_Ib_codon-bd"/>
</dbReference>
<dbReference type="Pfam" id="PF00749">
    <property type="entry name" value="tRNA-synt_1c"/>
    <property type="match status" value="1"/>
</dbReference>
<sequence length="1532" mass="169188">MSKGTLSLSSKLSPFPYAALAIAAYTEKAEAVYDEETTKASLDLNGSKIEEEEEIVKALGKAGGLAEDSAKAASFFALASSLSKTSAIPEIMTVLDSLDDHLAWRTFLIGHDITTADWMVWGTLKASTKIIGLLKSGKHVHLARWSAYLESLESTQSALASLTAAKANKARSTKVAAGFALGLEGAKMGEVVTRFPPEPSGYLHIGHAKAAMLNQYFAKMYQGKLIIRFDDTNPSKERTEFEETILEDLELLEIKGDVVTHTSDYFDQLYELAVKMIKLGKAYADDTEREKMQLERREGIASAHRNDSIEDNLKHFEEMKSGSEEGLRWCLRAKMSVDDPNKALRDPVIYRCNPLPHHRTGDTWKIYPTYDFACPVVDSIEGVTHALRTNEYRDRNPQYWWMTDALGLRKVNIWDFSRLNFIYTLLSKRKLHEFVNNGQVRGWDDPRFPTVRGIRRRGLTVEALRQFMLLQGPSQAIVSLEWDSIWALNKKVIDPIAPRHWAITEDKKVPVTIKGGPTTTEVKTLPKHKKNPDVGEKKTVYSSSIIIDQEDALSFDDQEEITLMDWGNAIVRSKTVDANGQVTSIEMDLHLEGDFKKTKKKITWLAQSTSDYPLIPVTLLDYDYLITKKKLEENDNVKDFITPVTEFREAALADANVTDLKKGDYLQFERKGYFIFDGVNKEDGKPEFIRIPDGKAAGLASKAGASSVPVPDASKSDAAAAASSATTMYKVDKVYGDNVVPEVPTTMPDPSKKYKPYTPVNLKERTWPSKTFSKAPIWLSTDLRDGNQALANPMTIEQKTTFFQTLVKAGVKEIEVSYPAASDTDFDFVRGLVEKNQIPDDVWIQVLTPAREDLIKRTIDAVAGAKHAILHMYNATSPTFRNVVFRNSKEETIELAVKHTKLVRQLTEECTAKYGTKFKYEYSPETFTQTEPEFAIEVCEAVKKAWGKAGTGEDRIIFNLPATVEIGPPNHYADLIENFCQSISEREKVIVRTGIAAAELGTLAGGDRIEGCFFGNGERTGNVDLVNLALNLYSQGISPNLDFSDLQSVIDVVTQCNDLPVHPRHPYAGELVFTAFSGSHQDAIKKGFEAQKIRHSEAAAKGENQYWDMPYIPVDPADLGLTYEAVIRVNSQSGKGGIAYLIKQHLGLDLPRKMQVAFYQVIQAISDREAREMTVDDITTAFRQTYHFGGGQHAGRLSLRNFKISTEPAPDETSGSGDEAEQRRRFDGTVSVDGVLRVIRGDGNGPLSALLDALKTHLDIDLAIREYTEHAIEGSERSRAASYIEVVPSGDRKSSQSWWGVGVDSDIAGSGLRAVLSAVNSAIGDKPLPELKLTVGFNSKSGQADVASVIVNSLNLELPRRFQASFFEVVQRAARDAGGEISVDALTELFQETYGYNKDTSESTGIVLGSFKLDHLDGNRRALSGEIQFHNEKRSVKGEGNGPLSALLAALHSNIDGTLTIKEYSEHSIGEGSEVGAASFVELVYEVPEQKKRSAWGVAADTDITASGIKAVLGAASRLDVVVKGAQKVNGV</sequence>
<dbReference type="Gene3D" id="3.40.50.620">
    <property type="entry name" value="HUPs"/>
    <property type="match status" value="1"/>
</dbReference>
<dbReference type="FunFam" id="3.40.50.620:FF:000070">
    <property type="entry name" value="Bifunctional glutamate/proline--tRNA ligase"/>
    <property type="match status" value="1"/>
</dbReference>
<dbReference type="GO" id="GO:0005739">
    <property type="term" value="C:mitochondrion"/>
    <property type="evidence" value="ECO:0007669"/>
    <property type="project" value="TreeGrafter"/>
</dbReference>
<dbReference type="GO" id="GO:0010494">
    <property type="term" value="C:cytoplasmic stress granule"/>
    <property type="evidence" value="ECO:0007669"/>
    <property type="project" value="UniProtKB-ARBA"/>
</dbReference>
<dbReference type="FunFam" id="2.40.240.10:FF:000004">
    <property type="entry name" value="Glutamyl-tRNA synthetase, cytoplasmic"/>
    <property type="match status" value="1"/>
</dbReference>
<dbReference type="Gene3D" id="1.10.1160.10">
    <property type="entry name" value="Glutamyl-trna Synthetase, Domain 2"/>
    <property type="match status" value="1"/>
</dbReference>
<evidence type="ECO:0000256" key="10">
    <source>
        <dbReference type="ARBA" id="ARBA00022553"/>
    </source>
</evidence>
<evidence type="ECO:0000256" key="7">
    <source>
        <dbReference type="ARBA" id="ARBA00012973"/>
    </source>
</evidence>
<dbReference type="InterPro" id="IPR000891">
    <property type="entry name" value="PYR_CT"/>
</dbReference>
<keyword evidence="8" id="KW-0432">Leucine biosynthesis</keyword>
<keyword evidence="15" id="KW-0547">Nucleotide-binding</keyword>
<dbReference type="GO" id="GO:0009098">
    <property type="term" value="P:L-leucine biosynthetic process"/>
    <property type="evidence" value="ECO:0007669"/>
    <property type="project" value="UniProtKB-KW"/>
</dbReference>
<keyword evidence="14" id="KW-0479">Metal-binding</keyword>
<comment type="pathway">
    <text evidence="3">Amino-acid biosynthesis; L-leucine biosynthesis; L-leucine from 3-methyl-2-oxobutanoate: step 1/4.</text>
</comment>
<dbReference type="InterPro" id="IPR001412">
    <property type="entry name" value="aa-tRNA-synth_I_CS"/>
</dbReference>
<dbReference type="Gene3D" id="1.20.1050.130">
    <property type="match status" value="1"/>
</dbReference>
<dbReference type="SMART" id="SM00917">
    <property type="entry name" value="LeuA_dimer"/>
    <property type="match status" value="2"/>
</dbReference>
<evidence type="ECO:0000256" key="8">
    <source>
        <dbReference type="ARBA" id="ARBA00022430"/>
    </source>
</evidence>
<dbReference type="EMBL" id="JAYKXP010000058">
    <property type="protein sequence ID" value="KAK7034027.1"/>
    <property type="molecule type" value="Genomic_DNA"/>
</dbReference>
<dbReference type="InterPro" id="IPR020061">
    <property type="entry name" value="Glu_tRNA_lig_a-bdl"/>
</dbReference>
<dbReference type="PANTHER" id="PTHR46911">
    <property type="match status" value="1"/>
</dbReference>
<dbReference type="CDD" id="cd07942">
    <property type="entry name" value="DRE_TIM_LeuA"/>
    <property type="match status" value="1"/>
</dbReference>
<reference evidence="24 25" key="1">
    <citation type="submission" date="2024-01" db="EMBL/GenBank/DDBJ databases">
        <title>A draft genome for a cacao thread blight-causing isolate of Paramarasmius palmivorus.</title>
        <authorList>
            <person name="Baruah I.K."/>
            <person name="Bukari Y."/>
            <person name="Amoako-Attah I."/>
            <person name="Meinhardt L.W."/>
            <person name="Bailey B.A."/>
            <person name="Cohen S.P."/>
        </authorList>
    </citation>
    <scope>NUCLEOTIDE SEQUENCE [LARGE SCALE GENOMIC DNA]</scope>
    <source>
        <strain evidence="24 25">GH-12</strain>
    </source>
</reference>
<dbReference type="FunFam" id="1.10.1160.10:FF:000001">
    <property type="entry name" value="Glutamine--tRNA ligase"/>
    <property type="match status" value="1"/>
</dbReference>
<dbReference type="PROSITE" id="PS00178">
    <property type="entry name" value="AA_TRNA_LIGASE_I"/>
    <property type="match status" value="1"/>
</dbReference>
<dbReference type="InterPro" id="IPR054692">
    <property type="entry name" value="LeuA-like_post-cat"/>
</dbReference>
<evidence type="ECO:0000256" key="19">
    <source>
        <dbReference type="ARBA" id="ARBA00023304"/>
    </source>
</evidence>
<keyword evidence="12" id="KW-0028">Amino-acid biosynthesis</keyword>
<evidence type="ECO:0000256" key="9">
    <source>
        <dbReference type="ARBA" id="ARBA00022490"/>
    </source>
</evidence>